<feature type="transmembrane region" description="Helical" evidence="5">
    <location>
        <begin position="335"/>
        <end position="355"/>
    </location>
</feature>
<dbReference type="Gene3D" id="3.30.70.1230">
    <property type="entry name" value="Nucleotide cyclase"/>
    <property type="match status" value="1"/>
</dbReference>
<dbReference type="InterPro" id="IPR029787">
    <property type="entry name" value="Nucleotide_cyclase"/>
</dbReference>
<dbReference type="InterPro" id="IPR015943">
    <property type="entry name" value="WD40/YVTN_repeat-like_dom_sf"/>
</dbReference>
<dbReference type="PROSITE" id="PS50885">
    <property type="entry name" value="HAMP"/>
    <property type="match status" value="1"/>
</dbReference>
<keyword evidence="5" id="KW-1133">Transmembrane helix</keyword>
<evidence type="ECO:0000256" key="4">
    <source>
        <dbReference type="ARBA" id="ARBA00023136"/>
    </source>
</evidence>
<feature type="domain" description="HAMP" evidence="7">
    <location>
        <begin position="574"/>
        <end position="626"/>
    </location>
</feature>
<dbReference type="PROSITE" id="PS50125">
    <property type="entry name" value="GUANYLATE_CYCLASE_2"/>
    <property type="match status" value="1"/>
</dbReference>
<evidence type="ECO:0000256" key="5">
    <source>
        <dbReference type="SAM" id="Phobius"/>
    </source>
</evidence>
<comment type="subcellular location">
    <subcellularLocation>
        <location evidence="1">Cell membrane</location>
    </subcellularLocation>
</comment>
<dbReference type="CDD" id="cd07302">
    <property type="entry name" value="CHD"/>
    <property type="match status" value="1"/>
</dbReference>
<dbReference type="EMBL" id="JAGGKT010000005">
    <property type="protein sequence ID" value="MBP1932255.1"/>
    <property type="molecule type" value="Genomic_DNA"/>
</dbReference>
<keyword evidence="3" id="KW-1003">Cell membrane</keyword>
<dbReference type="SUPFAM" id="SSF55073">
    <property type="entry name" value="Nucleotide cyclase"/>
    <property type="match status" value="1"/>
</dbReference>
<dbReference type="PANTHER" id="PTHR43081">
    <property type="entry name" value="ADENYLATE CYCLASE, TERMINAL-DIFFERENTIATION SPECIFIC-RELATED"/>
    <property type="match status" value="1"/>
</dbReference>
<accession>A0ABS4GPQ8</accession>
<evidence type="ECO:0000313" key="9">
    <source>
        <dbReference type="Proteomes" id="UP001519343"/>
    </source>
</evidence>
<comment type="caution">
    <text evidence="8">The sequence shown here is derived from an EMBL/GenBank/DDBJ whole genome shotgun (WGS) entry which is preliminary data.</text>
</comment>
<name>A0ABS4GPQ8_9BACL</name>
<dbReference type="Proteomes" id="UP001519343">
    <property type="component" value="Unassembled WGS sequence"/>
</dbReference>
<gene>
    <name evidence="8" type="ORF">J2Z37_002256</name>
</gene>
<keyword evidence="9" id="KW-1185">Reference proteome</keyword>
<protein>
    <submittedName>
        <fullName evidence="8">Class 3 adenylate cyclase/HAMP domain-containing protein</fullName>
    </submittedName>
</protein>
<feature type="transmembrane region" description="Helical" evidence="5">
    <location>
        <begin position="557"/>
        <end position="577"/>
    </location>
</feature>
<dbReference type="PANTHER" id="PTHR43081:SF1">
    <property type="entry name" value="ADENYLATE CYCLASE, TERMINAL-DIFFERENTIATION SPECIFIC"/>
    <property type="match status" value="1"/>
</dbReference>
<comment type="similarity">
    <text evidence="2">Belongs to the adenylyl cyclase class-3 family.</text>
</comment>
<dbReference type="Gene3D" id="6.10.340.10">
    <property type="match status" value="1"/>
</dbReference>
<proteinExistence type="inferred from homology"/>
<organism evidence="8 9">
    <name type="scientific">Ammoniphilus resinae</name>
    <dbReference type="NCBI Taxonomy" id="861532"/>
    <lineage>
        <taxon>Bacteria</taxon>
        <taxon>Bacillati</taxon>
        <taxon>Bacillota</taxon>
        <taxon>Bacilli</taxon>
        <taxon>Bacillales</taxon>
        <taxon>Paenibacillaceae</taxon>
        <taxon>Aneurinibacillus group</taxon>
        <taxon>Ammoniphilus</taxon>
    </lineage>
</organism>
<dbReference type="SUPFAM" id="SSF63829">
    <property type="entry name" value="Calcium-dependent phosphotriesterase"/>
    <property type="match status" value="1"/>
</dbReference>
<evidence type="ECO:0000256" key="3">
    <source>
        <dbReference type="ARBA" id="ARBA00022475"/>
    </source>
</evidence>
<evidence type="ECO:0000256" key="1">
    <source>
        <dbReference type="ARBA" id="ARBA00004236"/>
    </source>
</evidence>
<dbReference type="Pfam" id="PF00672">
    <property type="entry name" value="HAMP"/>
    <property type="match status" value="1"/>
</dbReference>
<dbReference type="Pfam" id="PF00211">
    <property type="entry name" value="Guanylate_cyc"/>
    <property type="match status" value="1"/>
</dbReference>
<dbReference type="SMART" id="SM00304">
    <property type="entry name" value="HAMP"/>
    <property type="match status" value="1"/>
</dbReference>
<evidence type="ECO:0000259" key="7">
    <source>
        <dbReference type="PROSITE" id="PS50885"/>
    </source>
</evidence>
<dbReference type="InterPro" id="IPR050697">
    <property type="entry name" value="Adenylyl/Guanylyl_Cyclase_3/4"/>
</dbReference>
<dbReference type="SUPFAM" id="SSF158472">
    <property type="entry name" value="HAMP domain-like"/>
    <property type="match status" value="1"/>
</dbReference>
<evidence type="ECO:0000259" key="6">
    <source>
        <dbReference type="PROSITE" id="PS50125"/>
    </source>
</evidence>
<keyword evidence="5" id="KW-0812">Transmembrane</keyword>
<feature type="transmembrane region" description="Helical" evidence="5">
    <location>
        <begin position="376"/>
        <end position="395"/>
    </location>
</feature>
<sequence>MKFKLGLLIAGTVFVAALLFIFRDTWSANPFENEVAYSNISRVVTDSNGAIYTVTNSKKTLQKVDSSGRLIYSISSSEHEQPNTLQLFNSMAVDGEGNAYALITILDSYGLKVSGEQIIKISPDGSKTSMVYEEEYAFSDNLLRVGNIQSLSAKDGFVYFFRKDAETSSLLRIPSTAAASQQNPEVVKTIEMPANRYLNEFTGSQDNHIFFTTKRGSLYAVTDGDVRQIYPQSSQNQLNFPVGIFTKDHRNIYFIDYHQEAINRVDVRQSGYPIIPVVTMETLKNQYPNIEWSDFTNITVGNGLITVATSDQLVQMNPNGEIIDVLTSFHYSPKIVWMGFGYWLLLGLFGFLLVLDIRHIYVYILGRRVSLLLKQLGVIIPVVLLSMVGLSYSVYSSFSGEMKADTQGQLELLAGNGKYLVDGAQLEGLNSPRDFMSEDYKTIKQRINELFSRSGEDRDGLYSTIYRYMNGNLYIIMDDDDSVTMFQPFPLSEENLLVLQQGKIVSGEWEDASGQWMYALGPLYNPQGEIIGIYETGKDLIGMKQSNLKIMTNVLKIISVIGVILLLVITAMTVYLLSSIRKLRRSVNLIAKGEWDVMVQIHTRDEVEELGERFNMMAKSIRQYIQEVTKLSDSYFRFVPQQFLKVLGKDNVTQINLGEQENRQMTILVCNMRHFTEFSTTLTSEENFRFINSFLKTFGPVIREYGGFTSRYLGAGMLAMFPDDPSAAIKAAVKLRSTLETYNKEREGEPIDIGIAVHYGDVMLGIIGEEQRLEGSVISNHVQLALDLERISEKLGVTVLLTEETLRFVNKGLPRQYRKLGSFQIDGEHRTIELFDLYEGDPEPIRRLKDETKQQFEHAIELFQNGRFYDAREGFVTVVKKNRDDLAAKMYFFACDQYFQEGVTADWNNSLRIS</sequence>
<reference evidence="8 9" key="1">
    <citation type="submission" date="2021-03" db="EMBL/GenBank/DDBJ databases">
        <title>Genomic Encyclopedia of Type Strains, Phase IV (KMG-IV): sequencing the most valuable type-strain genomes for metagenomic binning, comparative biology and taxonomic classification.</title>
        <authorList>
            <person name="Goeker M."/>
        </authorList>
    </citation>
    <scope>NUCLEOTIDE SEQUENCE [LARGE SCALE GENOMIC DNA]</scope>
    <source>
        <strain evidence="8 9">DSM 24738</strain>
    </source>
</reference>
<dbReference type="CDD" id="cd06225">
    <property type="entry name" value="HAMP"/>
    <property type="match status" value="1"/>
</dbReference>
<dbReference type="InterPro" id="IPR003660">
    <property type="entry name" value="HAMP_dom"/>
</dbReference>
<dbReference type="InterPro" id="IPR001054">
    <property type="entry name" value="A/G_cyclase"/>
</dbReference>
<evidence type="ECO:0000313" key="8">
    <source>
        <dbReference type="EMBL" id="MBP1932255.1"/>
    </source>
</evidence>
<keyword evidence="4 5" id="KW-0472">Membrane</keyword>
<dbReference type="RefSeq" id="WP_209810303.1">
    <property type="nucleotide sequence ID" value="NZ_JAGGKT010000005.1"/>
</dbReference>
<evidence type="ECO:0000256" key="2">
    <source>
        <dbReference type="ARBA" id="ARBA00005381"/>
    </source>
</evidence>
<dbReference type="Gene3D" id="2.130.10.10">
    <property type="entry name" value="YVTN repeat-like/Quinoprotein amine dehydrogenase"/>
    <property type="match status" value="1"/>
</dbReference>
<feature type="domain" description="Guanylate cyclase" evidence="6">
    <location>
        <begin position="666"/>
        <end position="789"/>
    </location>
</feature>